<sequence length="243" mass="27438">MIRSKKNIRVRSGIFVLILLLSIFLSQQVITVLSEQENYGTSEVVLSGLSNPSIQTMDEQGRIYFIEYHQEGSKMICTLSRFDPQNNKLVKIASREGFIRHVGLDAGNNIYYVLGDLFAPNEIHKISRDLKTDILLYRTEDNFFIIDMAVDKLGNVYFALSRYGEEGAAPPLPPSRLMRLSANGSVQLLVEFNDAYIYNIQVPMNPTQGVFFSAPDGDKVCVFQYVNGTLRVLETKPRGVSIR</sequence>
<dbReference type="Gene3D" id="2.120.10.30">
    <property type="entry name" value="TolB, C-terminal domain"/>
    <property type="match status" value="1"/>
</dbReference>
<protein>
    <recommendedName>
        <fullName evidence="3">DUF5050 domain-containing protein</fullName>
    </recommendedName>
</protein>
<dbReference type="SUPFAM" id="SSF63829">
    <property type="entry name" value="Calcium-dependent phosphotriesterase"/>
    <property type="match status" value="1"/>
</dbReference>
<accession>A0A520KL89</accession>
<dbReference type="AlphaFoldDB" id="A0A520KL89"/>
<evidence type="ECO:0000313" key="1">
    <source>
        <dbReference type="EMBL" id="RZN62018.1"/>
    </source>
</evidence>
<gene>
    <name evidence="1" type="ORF">EF810_03850</name>
</gene>
<dbReference type="InterPro" id="IPR011042">
    <property type="entry name" value="6-blade_b-propeller_TolB-like"/>
</dbReference>
<comment type="caution">
    <text evidence="1">The sequence shown here is derived from an EMBL/GenBank/DDBJ whole genome shotgun (WGS) entry which is preliminary data.</text>
</comment>
<proteinExistence type="predicted"/>
<name>A0A520KL89_9CREN</name>
<dbReference type="EMBL" id="RXII01000059">
    <property type="protein sequence ID" value="RZN62018.1"/>
    <property type="molecule type" value="Genomic_DNA"/>
</dbReference>
<organism evidence="1 2">
    <name type="scientific">Candidatus Methanodesulfokora washburnensis</name>
    <dbReference type="NCBI Taxonomy" id="2478471"/>
    <lineage>
        <taxon>Archaea</taxon>
        <taxon>Thermoproteota</taxon>
        <taxon>Candidatus Korarchaeia</taxon>
        <taxon>Candidatus Korarchaeia incertae sedis</taxon>
        <taxon>Candidatus Methanodesulfokora</taxon>
    </lineage>
</organism>
<reference evidence="1 2" key="1">
    <citation type="journal article" date="2019" name="Nat. Microbiol.">
        <title>Wide diversity of methane and short-chain alkane metabolisms in uncultured archaea.</title>
        <authorList>
            <person name="Borrel G."/>
            <person name="Adam P.S."/>
            <person name="McKay L.J."/>
            <person name="Chen L.X."/>
            <person name="Sierra-Garcia I.N."/>
            <person name="Sieber C.M."/>
            <person name="Letourneur Q."/>
            <person name="Ghozlane A."/>
            <person name="Andersen G.L."/>
            <person name="Li W.J."/>
            <person name="Hallam S.J."/>
            <person name="Muyzer G."/>
            <person name="de Oliveira V.M."/>
            <person name="Inskeep W.P."/>
            <person name="Banfield J.F."/>
            <person name="Gribaldo S."/>
        </authorList>
    </citation>
    <scope>NUCLEOTIDE SEQUENCE [LARGE SCALE GENOMIC DNA]</scope>
    <source>
        <strain evidence="1">NM4</strain>
    </source>
</reference>
<dbReference type="Proteomes" id="UP000316217">
    <property type="component" value="Unassembled WGS sequence"/>
</dbReference>
<evidence type="ECO:0000313" key="2">
    <source>
        <dbReference type="Proteomes" id="UP000316217"/>
    </source>
</evidence>
<evidence type="ECO:0008006" key="3">
    <source>
        <dbReference type="Google" id="ProtNLM"/>
    </source>
</evidence>